<keyword evidence="4" id="KW-1185">Reference proteome</keyword>
<evidence type="ECO:0000313" key="4">
    <source>
        <dbReference type="Proteomes" id="UP000179807"/>
    </source>
</evidence>
<dbReference type="AlphaFoldDB" id="A0A1J4K284"/>
<dbReference type="EMBL" id="MLAK01000756">
    <property type="protein sequence ID" value="OHT05503.1"/>
    <property type="molecule type" value="Genomic_DNA"/>
</dbReference>
<dbReference type="GeneID" id="94839857"/>
<feature type="region of interest" description="Disordered" evidence="1">
    <location>
        <begin position="1"/>
        <end position="91"/>
    </location>
</feature>
<evidence type="ECO:0000313" key="3">
    <source>
        <dbReference type="EMBL" id="OHT05503.1"/>
    </source>
</evidence>
<dbReference type="PROSITE" id="PS50030">
    <property type="entry name" value="UBA"/>
    <property type="match status" value="1"/>
</dbReference>
<dbReference type="SUPFAM" id="SSF46934">
    <property type="entry name" value="UBA-like"/>
    <property type="match status" value="1"/>
</dbReference>
<name>A0A1J4K284_9EUKA</name>
<gene>
    <name evidence="3" type="ORF">TRFO_26778</name>
</gene>
<dbReference type="InterPro" id="IPR009060">
    <property type="entry name" value="UBA-like_sf"/>
</dbReference>
<dbReference type="InterPro" id="IPR015940">
    <property type="entry name" value="UBA"/>
</dbReference>
<comment type="caution">
    <text evidence="3">The sequence shown here is derived from an EMBL/GenBank/DDBJ whole genome shotgun (WGS) entry which is preliminary data.</text>
</comment>
<accession>A0A1J4K284</accession>
<dbReference type="FunFam" id="1.10.8.10:FF:000002">
    <property type="entry name" value="UV excision repair protein RAD23 homolog"/>
    <property type="match status" value="1"/>
</dbReference>
<sequence>MISTSFDSDNEEEDDEDDDLYNELESINDFMMNFDNENDIDEEEDSEEEDSEEGDSEEEDSEEEDSENNSEEDEEEDFANSDEENEDDEAIALSLFPGIEFAQNDRDSINRIVHFGYDRATVIQVYIACGRNEENTIECLMSMMQ</sequence>
<dbReference type="OrthoDB" id="419317at2759"/>
<dbReference type="RefSeq" id="XP_068358639.1">
    <property type="nucleotide sequence ID" value="XM_068505153.1"/>
</dbReference>
<feature type="domain" description="UBA" evidence="2">
    <location>
        <begin position="103"/>
        <end position="143"/>
    </location>
</feature>
<feature type="compositionally biased region" description="Acidic residues" evidence="1">
    <location>
        <begin position="8"/>
        <end position="22"/>
    </location>
</feature>
<feature type="compositionally biased region" description="Acidic residues" evidence="1">
    <location>
        <begin position="36"/>
        <end position="90"/>
    </location>
</feature>
<dbReference type="Gene3D" id="1.10.8.10">
    <property type="entry name" value="DNA helicase RuvA subunit, C-terminal domain"/>
    <property type="match status" value="1"/>
</dbReference>
<proteinExistence type="predicted"/>
<evidence type="ECO:0000259" key="2">
    <source>
        <dbReference type="PROSITE" id="PS50030"/>
    </source>
</evidence>
<dbReference type="Proteomes" id="UP000179807">
    <property type="component" value="Unassembled WGS sequence"/>
</dbReference>
<evidence type="ECO:0000256" key="1">
    <source>
        <dbReference type="SAM" id="MobiDB-lite"/>
    </source>
</evidence>
<organism evidence="3 4">
    <name type="scientific">Tritrichomonas foetus</name>
    <dbReference type="NCBI Taxonomy" id="1144522"/>
    <lineage>
        <taxon>Eukaryota</taxon>
        <taxon>Metamonada</taxon>
        <taxon>Parabasalia</taxon>
        <taxon>Tritrichomonadida</taxon>
        <taxon>Tritrichomonadidae</taxon>
        <taxon>Tritrichomonas</taxon>
    </lineage>
</organism>
<reference evidence="3" key="1">
    <citation type="submission" date="2016-10" db="EMBL/GenBank/DDBJ databases">
        <authorList>
            <person name="Benchimol M."/>
            <person name="Almeida L.G."/>
            <person name="Vasconcelos A.T."/>
            <person name="Perreira-Neves A."/>
            <person name="Rosa I.A."/>
            <person name="Tasca T."/>
            <person name="Bogo M.R."/>
            <person name="de Souza W."/>
        </authorList>
    </citation>
    <scope>NUCLEOTIDE SEQUENCE [LARGE SCALE GENOMIC DNA]</scope>
    <source>
        <strain evidence="3">K</strain>
    </source>
</reference>
<dbReference type="VEuPathDB" id="TrichDB:TRFO_26778"/>
<protein>
    <recommendedName>
        <fullName evidence="2">UBA domain-containing protein</fullName>
    </recommendedName>
</protein>
<dbReference type="Pfam" id="PF00627">
    <property type="entry name" value="UBA"/>
    <property type="match status" value="1"/>
</dbReference>